<dbReference type="EMBL" id="JBANMG010000002">
    <property type="protein sequence ID" value="KAK6956564.1"/>
    <property type="molecule type" value="Genomic_DNA"/>
</dbReference>
<dbReference type="Pfam" id="PF13561">
    <property type="entry name" value="adh_short_C2"/>
    <property type="match status" value="1"/>
</dbReference>
<reference evidence="3 4" key="1">
    <citation type="journal article" date="2024" name="Front Chem Biol">
        <title>Unveiling the potential of Daldinia eschscholtzii MFLUCC 19-0629 through bioactivity and bioinformatics studies for enhanced sustainable agriculture production.</title>
        <authorList>
            <person name="Brooks S."/>
            <person name="Weaver J.A."/>
            <person name="Klomchit A."/>
            <person name="Alharthi S.A."/>
            <person name="Onlamun T."/>
            <person name="Nurani R."/>
            <person name="Vong T.K."/>
            <person name="Alberti F."/>
            <person name="Greco C."/>
        </authorList>
    </citation>
    <scope>NUCLEOTIDE SEQUENCE [LARGE SCALE GENOMIC DNA]</scope>
    <source>
        <strain evidence="3">MFLUCC 19-0629</strain>
    </source>
</reference>
<accession>A0AAX6MVN2</accession>
<evidence type="ECO:0000256" key="1">
    <source>
        <dbReference type="ARBA" id="ARBA00006484"/>
    </source>
</evidence>
<proteinExistence type="inferred from homology"/>
<dbReference type="Gene3D" id="3.40.50.720">
    <property type="entry name" value="NAD(P)-binding Rossmann-like Domain"/>
    <property type="match status" value="1"/>
</dbReference>
<dbReference type="Proteomes" id="UP001369815">
    <property type="component" value="Unassembled WGS sequence"/>
</dbReference>
<evidence type="ECO:0000256" key="2">
    <source>
        <dbReference type="ARBA" id="ARBA00023002"/>
    </source>
</evidence>
<comment type="caution">
    <text evidence="3">The sequence shown here is derived from an EMBL/GenBank/DDBJ whole genome shotgun (WGS) entry which is preliminary data.</text>
</comment>
<dbReference type="InterPro" id="IPR002347">
    <property type="entry name" value="SDR_fam"/>
</dbReference>
<dbReference type="InterPro" id="IPR036291">
    <property type="entry name" value="NAD(P)-bd_dom_sf"/>
</dbReference>
<sequence length="231" mass="24441">MSGNAVLILGAGPRVGASVAQKFAGNGYKVAIASRSGTGAKTAEDFLSLKADFTKPESIPALFDAVKTEFQTAPSVVVYNAAATTNPPDKDSALSIPVDSVVADLNVNTVSPYAAAQQAVKGWATLPKETKKSFIYTGNILNINILPIPLFLNLGVGKSASAYWIGAADAIYSPQGFRFFYVDERYEDGKTKGNAIDGAAHGDFFAQLANHEGNVPWHATFVKGKGYVQFK</sequence>
<dbReference type="SUPFAM" id="SSF51735">
    <property type="entry name" value="NAD(P)-binding Rossmann-fold domains"/>
    <property type="match status" value="1"/>
</dbReference>
<name>A0AAX6MVN2_9PEZI</name>
<comment type="similarity">
    <text evidence="1">Belongs to the short-chain dehydrogenases/reductases (SDR) family.</text>
</comment>
<organism evidence="3 4">
    <name type="scientific">Daldinia eschscholtzii</name>
    <dbReference type="NCBI Taxonomy" id="292717"/>
    <lineage>
        <taxon>Eukaryota</taxon>
        <taxon>Fungi</taxon>
        <taxon>Dikarya</taxon>
        <taxon>Ascomycota</taxon>
        <taxon>Pezizomycotina</taxon>
        <taxon>Sordariomycetes</taxon>
        <taxon>Xylariomycetidae</taxon>
        <taxon>Xylariales</taxon>
        <taxon>Hypoxylaceae</taxon>
        <taxon>Daldinia</taxon>
    </lineage>
</organism>
<dbReference type="PANTHER" id="PTHR43669:SF4">
    <property type="entry name" value="SHORT-CHAIN DEHYDROGENASE"/>
    <property type="match status" value="1"/>
</dbReference>
<protein>
    <recommendedName>
        <fullName evidence="5">NAD(P)-binding protein</fullName>
    </recommendedName>
</protein>
<evidence type="ECO:0008006" key="5">
    <source>
        <dbReference type="Google" id="ProtNLM"/>
    </source>
</evidence>
<evidence type="ECO:0000313" key="3">
    <source>
        <dbReference type="EMBL" id="KAK6956564.1"/>
    </source>
</evidence>
<gene>
    <name evidence="3" type="ORF">Daesc_001842</name>
</gene>
<dbReference type="GO" id="GO:0016491">
    <property type="term" value="F:oxidoreductase activity"/>
    <property type="evidence" value="ECO:0007669"/>
    <property type="project" value="UniProtKB-KW"/>
</dbReference>
<keyword evidence="4" id="KW-1185">Reference proteome</keyword>
<dbReference type="PANTHER" id="PTHR43669">
    <property type="entry name" value="5-KETO-D-GLUCONATE 5-REDUCTASE"/>
    <property type="match status" value="1"/>
</dbReference>
<dbReference type="AlphaFoldDB" id="A0AAX6MVN2"/>
<evidence type="ECO:0000313" key="4">
    <source>
        <dbReference type="Proteomes" id="UP001369815"/>
    </source>
</evidence>
<keyword evidence="2" id="KW-0560">Oxidoreductase</keyword>